<evidence type="ECO:0000313" key="3">
    <source>
        <dbReference type="Proteomes" id="UP001157006"/>
    </source>
</evidence>
<dbReference type="InterPro" id="IPR035979">
    <property type="entry name" value="RBD_domain_sf"/>
</dbReference>
<reference evidence="2 3" key="1">
    <citation type="submission" date="2023-01" db="EMBL/GenBank/DDBJ databases">
        <authorList>
            <person name="Kreplak J."/>
        </authorList>
    </citation>
    <scope>NUCLEOTIDE SEQUENCE [LARGE SCALE GENOMIC DNA]</scope>
</reference>
<organism evidence="2 3">
    <name type="scientific">Vicia faba</name>
    <name type="common">Broad bean</name>
    <name type="synonym">Faba vulgaris</name>
    <dbReference type="NCBI Taxonomy" id="3906"/>
    <lineage>
        <taxon>Eukaryota</taxon>
        <taxon>Viridiplantae</taxon>
        <taxon>Streptophyta</taxon>
        <taxon>Embryophyta</taxon>
        <taxon>Tracheophyta</taxon>
        <taxon>Spermatophyta</taxon>
        <taxon>Magnoliopsida</taxon>
        <taxon>eudicotyledons</taxon>
        <taxon>Gunneridae</taxon>
        <taxon>Pentapetalae</taxon>
        <taxon>rosids</taxon>
        <taxon>fabids</taxon>
        <taxon>Fabales</taxon>
        <taxon>Fabaceae</taxon>
        <taxon>Papilionoideae</taxon>
        <taxon>50 kb inversion clade</taxon>
        <taxon>NPAAA clade</taxon>
        <taxon>Hologalegina</taxon>
        <taxon>IRL clade</taxon>
        <taxon>Fabeae</taxon>
        <taxon>Vicia</taxon>
    </lineage>
</organism>
<sequence length="234" mass="27322">MIGDNLHHEGGWKEAKKTNFRKKKNKVKDFFELFWCIGKIYEVVISPKRNKIGKKFGFARFTEVEDARMLAVRLDNVQIMGKKIHANVSRFERNGAEAWGRRQFVEGSVTFADVVANNKEKNHQIKKCVFSYTSKEEFRMRFMKAFVGQLAILSSADNIQASLEREGYFAIKITPLCESLCLLEESEQGVTEDFFREWDLSWKQWFMEVKRWKSEEIDIGRVAWVGVYGVPCHA</sequence>
<keyword evidence="3" id="KW-1185">Reference proteome</keyword>
<evidence type="ECO:0000313" key="2">
    <source>
        <dbReference type="EMBL" id="CAI8593962.1"/>
    </source>
</evidence>
<gene>
    <name evidence="2" type="ORF">VFH_I117480</name>
</gene>
<dbReference type="Gene3D" id="3.30.70.330">
    <property type="match status" value="1"/>
</dbReference>
<dbReference type="Proteomes" id="UP001157006">
    <property type="component" value="Chromosome 1S"/>
</dbReference>
<protein>
    <recommendedName>
        <fullName evidence="1">RRM domain-containing protein</fullName>
    </recommendedName>
</protein>
<dbReference type="InterPro" id="IPR012677">
    <property type="entry name" value="Nucleotide-bd_a/b_plait_sf"/>
</dbReference>
<dbReference type="CDD" id="cd00590">
    <property type="entry name" value="RRM_SF"/>
    <property type="match status" value="1"/>
</dbReference>
<feature type="domain" description="RRM" evidence="1">
    <location>
        <begin position="29"/>
        <end position="85"/>
    </location>
</feature>
<name>A0AAV0Z873_VICFA</name>
<dbReference type="SUPFAM" id="SSF54928">
    <property type="entry name" value="RNA-binding domain, RBD"/>
    <property type="match status" value="1"/>
</dbReference>
<proteinExistence type="predicted"/>
<accession>A0AAV0Z873</accession>
<dbReference type="GO" id="GO:0003723">
    <property type="term" value="F:RNA binding"/>
    <property type="evidence" value="ECO:0007669"/>
    <property type="project" value="InterPro"/>
</dbReference>
<evidence type="ECO:0000259" key="1">
    <source>
        <dbReference type="Pfam" id="PF00076"/>
    </source>
</evidence>
<dbReference type="AlphaFoldDB" id="A0AAV0Z873"/>
<dbReference type="Pfam" id="PF00076">
    <property type="entry name" value="RRM_1"/>
    <property type="match status" value="1"/>
</dbReference>
<dbReference type="EMBL" id="OX451735">
    <property type="protein sequence ID" value="CAI8593962.1"/>
    <property type="molecule type" value="Genomic_DNA"/>
</dbReference>
<dbReference type="InterPro" id="IPR000504">
    <property type="entry name" value="RRM_dom"/>
</dbReference>